<gene>
    <name evidence="2" type="ORF">EDC90_1004181</name>
</gene>
<dbReference type="Proteomes" id="UP000295097">
    <property type="component" value="Unassembled WGS sequence"/>
</dbReference>
<comment type="caution">
    <text evidence="2">The sequence shown here is derived from an EMBL/GenBank/DDBJ whole genome shotgun (WGS) entry which is preliminary data.</text>
</comment>
<dbReference type="Pfam" id="PF02620">
    <property type="entry name" value="YceD"/>
    <property type="match status" value="1"/>
</dbReference>
<keyword evidence="3" id="KW-1185">Reference proteome</keyword>
<dbReference type="EMBL" id="SMAR01000004">
    <property type="protein sequence ID" value="TCT42879.1"/>
    <property type="molecule type" value="Genomic_DNA"/>
</dbReference>
<protein>
    <submittedName>
        <fullName evidence="2">Uncharacterized protein DUF177 involved in 23S rRNA accumulation</fullName>
    </submittedName>
</protein>
<feature type="region of interest" description="Disordered" evidence="1">
    <location>
        <begin position="152"/>
        <end position="198"/>
    </location>
</feature>
<name>A0A4R3NWE7_9HYPH</name>
<organism evidence="2 3">
    <name type="scientific">Martelella mediterranea</name>
    <dbReference type="NCBI Taxonomy" id="293089"/>
    <lineage>
        <taxon>Bacteria</taxon>
        <taxon>Pseudomonadati</taxon>
        <taxon>Pseudomonadota</taxon>
        <taxon>Alphaproteobacteria</taxon>
        <taxon>Hyphomicrobiales</taxon>
        <taxon>Aurantimonadaceae</taxon>
        <taxon>Martelella</taxon>
    </lineage>
</organism>
<dbReference type="InterPro" id="IPR003772">
    <property type="entry name" value="YceD"/>
</dbReference>
<proteinExistence type="predicted"/>
<evidence type="ECO:0000313" key="3">
    <source>
        <dbReference type="Proteomes" id="UP000295097"/>
    </source>
</evidence>
<sequence>MSDEMLNEGDAPFPRPFPANRIASGAVDTEVSANDDEKKALAELWSVDTVHSVSADLHISVWRREGLRIRGTATAKITQSCVVTLELIETDVVEEIDATFLPENSRQFRRMLNEDGELVVDPDGPDEPEVFSGHTIDLGAVVAESIALGIDPYPRKDGVALDPQMAGEGEEQNGDPKPQKESPFAVLKGLRNTENSDD</sequence>
<accession>A0A4R3NWE7</accession>
<reference evidence="2 3" key="1">
    <citation type="submission" date="2019-03" db="EMBL/GenBank/DDBJ databases">
        <title>Freshwater and sediment microbial communities from various areas in North America, analyzing microbe dynamics in response to fracking.</title>
        <authorList>
            <person name="Lamendella R."/>
        </authorList>
    </citation>
    <scope>NUCLEOTIDE SEQUENCE [LARGE SCALE GENOMIC DNA]</scope>
    <source>
        <strain evidence="2 3">175.2</strain>
    </source>
</reference>
<dbReference type="RefSeq" id="WP_245510933.1">
    <property type="nucleotide sequence ID" value="NZ_SMAR01000004.1"/>
</dbReference>
<dbReference type="AlphaFoldDB" id="A0A4R3NWE7"/>
<evidence type="ECO:0000256" key="1">
    <source>
        <dbReference type="SAM" id="MobiDB-lite"/>
    </source>
</evidence>
<evidence type="ECO:0000313" key="2">
    <source>
        <dbReference type="EMBL" id="TCT42879.1"/>
    </source>
</evidence>
<feature type="region of interest" description="Disordered" evidence="1">
    <location>
        <begin position="1"/>
        <end position="21"/>
    </location>
</feature>